<comment type="catalytic activity">
    <reaction evidence="1">
        <text>RNA(n) + a ribonucleoside 5'-triphosphate = RNA(n+1) + diphosphate</text>
        <dbReference type="Rhea" id="RHEA:21248"/>
        <dbReference type="Rhea" id="RHEA-COMP:14527"/>
        <dbReference type="Rhea" id="RHEA-COMP:17342"/>
        <dbReference type="ChEBI" id="CHEBI:33019"/>
        <dbReference type="ChEBI" id="CHEBI:61557"/>
        <dbReference type="ChEBI" id="CHEBI:140395"/>
        <dbReference type="EC" id="2.7.7.48"/>
    </reaction>
</comment>
<dbReference type="EC" id="2.7.7.48" evidence="1"/>
<keyword evidence="1" id="KW-0548">Nucleotidyltransferase</keyword>
<evidence type="ECO:0000259" key="2">
    <source>
        <dbReference type="Pfam" id="PF05183"/>
    </source>
</evidence>
<proteinExistence type="inferred from homology"/>
<keyword evidence="1" id="KW-0696">RNA-directed RNA polymerase</keyword>
<dbReference type="GO" id="GO:0031047">
    <property type="term" value="P:regulatory ncRNA-mediated gene silencing"/>
    <property type="evidence" value="ECO:0007669"/>
    <property type="project" value="UniProtKB-KW"/>
</dbReference>
<dbReference type="GO" id="GO:0003968">
    <property type="term" value="F:RNA-directed RNA polymerase activity"/>
    <property type="evidence" value="ECO:0007669"/>
    <property type="project" value="UniProtKB-KW"/>
</dbReference>
<name>A0A022RLA4_ERYGU</name>
<keyword evidence="4" id="KW-1185">Reference proteome</keyword>
<dbReference type="PANTHER" id="PTHR23079:SF55">
    <property type="entry name" value="RNA-DIRECTED RNA POLYMERASE"/>
    <property type="match status" value="1"/>
</dbReference>
<sequence>MDVFESKIWNKYGQRFCDKADRIQYLDWDSGKTHIYYCHVCQDGGYYFKGPILNNTRTHLQRSLGDDNILIVKFLEDGAALTGNIVKEGIHVGLRRYQFFVFKDERIKVKKKQMEKEKKAIYSAVKCYFVRIDSISPYEEDYVLSRKTISEARRLFMHIHTLSTIEKYMARFALILSKTIKLDLNFAAVTIERIEDIPFQDENGSIVYDEDGKPILHTDGTGYISEDLAKKCPKDFTTAKYITNNNFEPLLMQCRLFHDGVAVKGTLLINKKLKPGTIQVRPSMIKVDKDPTLPNNETFNSLEIVAISHRPGRNNLSKYLISLLSYGGVPRQFFLDLLTNALDETRHVFSNKRAALRGNVQQKYSILMNNPLEFFYGGN</sequence>
<dbReference type="GO" id="GO:0003723">
    <property type="term" value="F:RNA binding"/>
    <property type="evidence" value="ECO:0007669"/>
    <property type="project" value="UniProtKB-KW"/>
</dbReference>
<protein>
    <recommendedName>
        <fullName evidence="1">RNA-dependent RNA polymerase</fullName>
        <ecNumber evidence="1">2.7.7.48</ecNumber>
    </recommendedName>
</protein>
<feature type="domain" description="RDRP core" evidence="2">
    <location>
        <begin position="46"/>
        <end position="357"/>
    </location>
</feature>
<comment type="similarity">
    <text evidence="1">Belongs to the RdRP family.</text>
</comment>
<dbReference type="InterPro" id="IPR007855">
    <property type="entry name" value="RDRP"/>
</dbReference>
<dbReference type="STRING" id="4155.A0A022RLA4"/>
<dbReference type="EMBL" id="KI630401">
    <property type="protein sequence ID" value="EYU40508.1"/>
    <property type="molecule type" value="Genomic_DNA"/>
</dbReference>
<keyword evidence="1" id="KW-0808">Transferase</keyword>
<dbReference type="Proteomes" id="UP000030748">
    <property type="component" value="Unassembled WGS sequence"/>
</dbReference>
<evidence type="ECO:0000313" key="3">
    <source>
        <dbReference type="EMBL" id="EYU40508.1"/>
    </source>
</evidence>
<organism evidence="3 4">
    <name type="scientific">Erythranthe guttata</name>
    <name type="common">Yellow monkey flower</name>
    <name type="synonym">Mimulus guttatus</name>
    <dbReference type="NCBI Taxonomy" id="4155"/>
    <lineage>
        <taxon>Eukaryota</taxon>
        <taxon>Viridiplantae</taxon>
        <taxon>Streptophyta</taxon>
        <taxon>Embryophyta</taxon>
        <taxon>Tracheophyta</taxon>
        <taxon>Spermatophyta</taxon>
        <taxon>Magnoliopsida</taxon>
        <taxon>eudicotyledons</taxon>
        <taxon>Gunneridae</taxon>
        <taxon>Pentapetalae</taxon>
        <taxon>asterids</taxon>
        <taxon>lamiids</taxon>
        <taxon>Lamiales</taxon>
        <taxon>Phrymaceae</taxon>
        <taxon>Erythranthe</taxon>
    </lineage>
</organism>
<reference evidence="3 4" key="1">
    <citation type="journal article" date="2013" name="Proc. Natl. Acad. Sci. U.S.A.">
        <title>Fine-scale variation in meiotic recombination in Mimulus inferred from population shotgun sequencing.</title>
        <authorList>
            <person name="Hellsten U."/>
            <person name="Wright K.M."/>
            <person name="Jenkins J."/>
            <person name="Shu S."/>
            <person name="Yuan Y."/>
            <person name="Wessler S.R."/>
            <person name="Schmutz J."/>
            <person name="Willis J.H."/>
            <person name="Rokhsar D.S."/>
        </authorList>
    </citation>
    <scope>NUCLEOTIDE SEQUENCE [LARGE SCALE GENOMIC DNA]</scope>
    <source>
        <strain evidence="4">cv. DUN x IM62</strain>
    </source>
</reference>
<dbReference type="InterPro" id="IPR057596">
    <property type="entry name" value="RDRP_core"/>
</dbReference>
<dbReference type="AlphaFoldDB" id="A0A022RLA4"/>
<evidence type="ECO:0000313" key="4">
    <source>
        <dbReference type="Proteomes" id="UP000030748"/>
    </source>
</evidence>
<feature type="non-terminal residue" evidence="3">
    <location>
        <position position="379"/>
    </location>
</feature>
<dbReference type="Pfam" id="PF05183">
    <property type="entry name" value="RdRP"/>
    <property type="match status" value="1"/>
</dbReference>
<comment type="function">
    <text evidence="1">Probably involved in the RNA silencing pathway and required for the generation of small interfering RNAs (siRNAs).</text>
</comment>
<evidence type="ECO:0000256" key="1">
    <source>
        <dbReference type="RuleBase" id="RU363098"/>
    </source>
</evidence>
<gene>
    <name evidence="3" type="ORF">MIMGU_mgv1a0199441mg</name>
</gene>
<dbReference type="eggNOG" id="KOG0988">
    <property type="taxonomic scope" value="Eukaryota"/>
</dbReference>
<dbReference type="PANTHER" id="PTHR23079">
    <property type="entry name" value="RNA-DEPENDENT RNA POLYMERASE"/>
    <property type="match status" value="1"/>
</dbReference>
<keyword evidence="1" id="KW-0694">RNA-binding</keyword>
<keyword evidence="1" id="KW-0943">RNA-mediated gene silencing</keyword>
<accession>A0A022RLA4</accession>